<name>A0A7W6A0Z4_9CAUL</name>
<keyword evidence="3 6" id="KW-0285">Flavoprotein</keyword>
<comment type="cofactor">
    <cofactor evidence="1 5">
        <name>FAD</name>
        <dbReference type="ChEBI" id="CHEBI:57692"/>
    </cofactor>
</comment>
<dbReference type="InterPro" id="IPR007867">
    <property type="entry name" value="GMC_OxRtase_C"/>
</dbReference>
<evidence type="ECO:0000256" key="5">
    <source>
        <dbReference type="PIRSR" id="PIRSR000137-2"/>
    </source>
</evidence>
<dbReference type="PANTHER" id="PTHR11552">
    <property type="entry name" value="GLUCOSE-METHANOL-CHOLINE GMC OXIDOREDUCTASE"/>
    <property type="match status" value="1"/>
</dbReference>
<dbReference type="RefSeq" id="WP_183195471.1">
    <property type="nucleotide sequence ID" value="NZ_JACIDA010000001.1"/>
</dbReference>
<dbReference type="SUPFAM" id="SSF54373">
    <property type="entry name" value="FAD-linked reductases, C-terminal domain"/>
    <property type="match status" value="1"/>
</dbReference>
<protein>
    <submittedName>
        <fullName evidence="9">Choline dehydrogenase-like flavoprotein</fullName>
    </submittedName>
</protein>
<gene>
    <name evidence="9" type="ORF">GGR11_000758</name>
</gene>
<evidence type="ECO:0000256" key="3">
    <source>
        <dbReference type="ARBA" id="ARBA00022630"/>
    </source>
</evidence>
<feature type="domain" description="Glucose-methanol-choline oxidoreductase N-terminal" evidence="7">
    <location>
        <begin position="79"/>
        <end position="102"/>
    </location>
</feature>
<evidence type="ECO:0000256" key="1">
    <source>
        <dbReference type="ARBA" id="ARBA00001974"/>
    </source>
</evidence>
<evidence type="ECO:0000259" key="8">
    <source>
        <dbReference type="PROSITE" id="PS00624"/>
    </source>
</evidence>
<dbReference type="PROSITE" id="PS00623">
    <property type="entry name" value="GMC_OXRED_1"/>
    <property type="match status" value="1"/>
</dbReference>
<proteinExistence type="inferred from homology"/>
<keyword evidence="4 5" id="KW-0274">FAD</keyword>
<evidence type="ECO:0000256" key="2">
    <source>
        <dbReference type="ARBA" id="ARBA00010790"/>
    </source>
</evidence>
<evidence type="ECO:0000256" key="6">
    <source>
        <dbReference type="RuleBase" id="RU003968"/>
    </source>
</evidence>
<dbReference type="NCBIfam" id="NF002550">
    <property type="entry name" value="PRK02106.1"/>
    <property type="match status" value="1"/>
</dbReference>
<feature type="binding site" evidence="5">
    <location>
        <begin position="89"/>
        <end position="92"/>
    </location>
    <ligand>
        <name>FAD</name>
        <dbReference type="ChEBI" id="CHEBI:57692"/>
    </ligand>
</feature>
<dbReference type="GO" id="GO:0050660">
    <property type="term" value="F:flavin adenine dinucleotide binding"/>
    <property type="evidence" value="ECO:0007669"/>
    <property type="project" value="InterPro"/>
</dbReference>
<dbReference type="PANTHER" id="PTHR11552:SF147">
    <property type="entry name" value="CHOLINE DEHYDROGENASE, MITOCHONDRIAL"/>
    <property type="match status" value="1"/>
</dbReference>
<evidence type="ECO:0000259" key="7">
    <source>
        <dbReference type="PROSITE" id="PS00623"/>
    </source>
</evidence>
<comment type="caution">
    <text evidence="9">The sequence shown here is derived from an EMBL/GenBank/DDBJ whole genome shotgun (WGS) entry which is preliminary data.</text>
</comment>
<reference evidence="9 10" key="1">
    <citation type="submission" date="2020-08" db="EMBL/GenBank/DDBJ databases">
        <title>Genomic Encyclopedia of Type Strains, Phase IV (KMG-IV): sequencing the most valuable type-strain genomes for metagenomic binning, comparative biology and taxonomic classification.</title>
        <authorList>
            <person name="Goeker M."/>
        </authorList>
    </citation>
    <scope>NUCLEOTIDE SEQUENCE [LARGE SCALE GENOMIC DNA]</scope>
    <source>
        <strain evidence="9 10">DSM 14878</strain>
    </source>
</reference>
<evidence type="ECO:0000313" key="10">
    <source>
        <dbReference type="Proteomes" id="UP000532936"/>
    </source>
</evidence>
<organism evidence="9 10">
    <name type="scientific">Brevundimonas mediterranea</name>
    <dbReference type="NCBI Taxonomy" id="74329"/>
    <lineage>
        <taxon>Bacteria</taxon>
        <taxon>Pseudomonadati</taxon>
        <taxon>Pseudomonadota</taxon>
        <taxon>Alphaproteobacteria</taxon>
        <taxon>Caulobacterales</taxon>
        <taxon>Caulobacteraceae</taxon>
        <taxon>Brevundimonas</taxon>
    </lineage>
</organism>
<dbReference type="GO" id="GO:0016614">
    <property type="term" value="F:oxidoreductase activity, acting on CH-OH group of donors"/>
    <property type="evidence" value="ECO:0007669"/>
    <property type="project" value="InterPro"/>
</dbReference>
<dbReference type="Pfam" id="PF00732">
    <property type="entry name" value="GMC_oxred_N"/>
    <property type="match status" value="1"/>
</dbReference>
<evidence type="ECO:0000256" key="4">
    <source>
        <dbReference type="ARBA" id="ARBA00022827"/>
    </source>
</evidence>
<dbReference type="PROSITE" id="PS00624">
    <property type="entry name" value="GMC_OXRED_2"/>
    <property type="match status" value="1"/>
</dbReference>
<dbReference type="Proteomes" id="UP000532936">
    <property type="component" value="Unassembled WGS sequence"/>
</dbReference>
<accession>A0A7W6A0Z4</accession>
<dbReference type="AlphaFoldDB" id="A0A7W6A0Z4"/>
<comment type="similarity">
    <text evidence="2 6">Belongs to the GMC oxidoreductase family.</text>
</comment>
<dbReference type="Gene3D" id="3.50.50.60">
    <property type="entry name" value="FAD/NAD(P)-binding domain"/>
    <property type="match status" value="1"/>
</dbReference>
<dbReference type="Pfam" id="PF05199">
    <property type="entry name" value="GMC_oxred_C"/>
    <property type="match status" value="1"/>
</dbReference>
<dbReference type="Gene3D" id="3.30.560.10">
    <property type="entry name" value="Glucose Oxidase, domain 3"/>
    <property type="match status" value="1"/>
</dbReference>
<dbReference type="InterPro" id="IPR012132">
    <property type="entry name" value="GMC_OxRdtase"/>
</dbReference>
<dbReference type="PIRSF" id="PIRSF000137">
    <property type="entry name" value="Alcohol_oxidase"/>
    <property type="match status" value="1"/>
</dbReference>
<dbReference type="InterPro" id="IPR000172">
    <property type="entry name" value="GMC_OxRdtase_N"/>
</dbReference>
<evidence type="ECO:0000313" key="9">
    <source>
        <dbReference type="EMBL" id="MBB3871244.1"/>
    </source>
</evidence>
<dbReference type="InterPro" id="IPR036188">
    <property type="entry name" value="FAD/NAD-bd_sf"/>
</dbReference>
<sequence length="542" mass="58154">MFDYIIVGAGSAGCLLAERLSANPRTRVCLLEAGPPDRSLLIHMPIGIALLSKSKTLNWAFETQPQANLDGRRLFWPRGKTLGGSSSINAMVYIRGHRDDYDAWGEAADSIWSYENVLPLFKAMEANERFGASEFHGGDGELHVSDLRTLNPLSEAFVEAGQQIQFPHAADFNAGTQEGVGLYQVTQHKGRRWSSARAFLSKAKRRPNLRIITGARATRIILEGRKAVGVTYATGGKLVDVRTKGGEVILSGGAVNSPQLLLLSGIGGAAELNALGIPVVVDLPAVGKNLQDHLDITIMHEANDRTPIGIAPSFIPRALAGALSYALLRKGFLTSNVAEAGGFVKSSPEQNRPNLQFHFLPTLLKDHGRELALGYGYTLHVCDLLPKSRGRIGLKSPNPLDDPLIDPGYLSAPEDIQTMISAVKIGRQILSAPSMAAYSKTELVPGPSVQSEADIVADIRRRAETIYHPVGTCRMGRDPQSVVDPALRVRGIQGLRVVDASVMPTLVAGNTNAPTMMIAERAAELILGKTKLASGASGEVPH</sequence>
<feature type="domain" description="Glucose-methanol-choline oxidoreductase N-terminal" evidence="8">
    <location>
        <begin position="253"/>
        <end position="267"/>
    </location>
</feature>
<dbReference type="SUPFAM" id="SSF51905">
    <property type="entry name" value="FAD/NAD(P)-binding domain"/>
    <property type="match status" value="1"/>
</dbReference>
<dbReference type="EMBL" id="JACIDA010000001">
    <property type="protein sequence ID" value="MBB3871244.1"/>
    <property type="molecule type" value="Genomic_DNA"/>
</dbReference>